<dbReference type="RefSeq" id="WP_234622474.1">
    <property type="nucleotide sequence ID" value="NZ_JAHWXT010000001.1"/>
</dbReference>
<protein>
    <submittedName>
        <fullName evidence="4">NADAR family protein</fullName>
    </submittedName>
</protein>
<dbReference type="SUPFAM" id="SSF143990">
    <property type="entry name" value="YbiA-like"/>
    <property type="match status" value="1"/>
</dbReference>
<evidence type="ECO:0000256" key="1">
    <source>
        <dbReference type="ARBA" id="ARBA00000022"/>
    </source>
</evidence>
<gene>
    <name evidence="4" type="ORF">KW868_00905</name>
</gene>
<sequence length="182" mass="20844">MSDSQFLTTLQEQVKNGQKYSYLCFWGHSQKTSGKIDKSCLSQWFPAKFEIDGVNYQSTEQYMMAQKAKLFNDEDIFQKILQTDDPKKIKALGRLVKNYQDEIWIAHRYEIVVQGNLAKFSQDNDLKAFLLSTSDQIIVEASPVDQIWGIGLATDHVNATNPNAWQGLNLLGFALMEVRKQL</sequence>
<dbReference type="CDD" id="cd15457">
    <property type="entry name" value="NADAR"/>
    <property type="match status" value="1"/>
</dbReference>
<organism evidence="4 5">
    <name type="scientific">Acinetobacter guillouiae</name>
    <name type="common">Acinetobacter genomosp. 11</name>
    <dbReference type="NCBI Taxonomy" id="106649"/>
    <lineage>
        <taxon>Bacteria</taxon>
        <taxon>Pseudomonadati</taxon>
        <taxon>Pseudomonadota</taxon>
        <taxon>Gammaproteobacteria</taxon>
        <taxon>Moraxellales</taxon>
        <taxon>Moraxellaceae</taxon>
        <taxon>Acinetobacter</taxon>
    </lineage>
</organism>
<dbReference type="Gene3D" id="1.10.357.40">
    <property type="entry name" value="YbiA-like"/>
    <property type="match status" value="1"/>
</dbReference>
<accession>A0A8X8KBY2</accession>
<dbReference type="NCBIfam" id="TIGR02464">
    <property type="entry name" value="ribofla_fusion"/>
    <property type="match status" value="1"/>
</dbReference>
<dbReference type="InterPro" id="IPR012816">
    <property type="entry name" value="NADAR"/>
</dbReference>
<dbReference type="Pfam" id="PF08719">
    <property type="entry name" value="NADAR"/>
    <property type="match status" value="1"/>
</dbReference>
<comment type="caution">
    <text evidence="4">The sequence shown here is derived from an EMBL/GenBank/DDBJ whole genome shotgun (WGS) entry which is preliminary data.</text>
</comment>
<feature type="domain" description="NADAR" evidence="3">
    <location>
        <begin position="25"/>
        <end position="182"/>
    </location>
</feature>
<comment type="catalytic activity">
    <reaction evidence="2">
        <text>2,5-diamino-6-hydroxy-4-(5-phosphoribosylamino)-pyrimidine + H2O = 2,5,6-triamino-4-hydroxypyrimidine + D-ribose 5-phosphate</text>
        <dbReference type="Rhea" id="RHEA:23436"/>
        <dbReference type="ChEBI" id="CHEBI:15377"/>
        <dbReference type="ChEBI" id="CHEBI:58614"/>
        <dbReference type="ChEBI" id="CHEBI:78346"/>
        <dbReference type="ChEBI" id="CHEBI:137796"/>
    </reaction>
</comment>
<evidence type="ECO:0000259" key="3">
    <source>
        <dbReference type="Pfam" id="PF08719"/>
    </source>
</evidence>
<name>A0A8X8KBY2_ACIGI</name>
<dbReference type="InterPro" id="IPR037238">
    <property type="entry name" value="YbiA-like_sf"/>
</dbReference>
<evidence type="ECO:0000313" key="5">
    <source>
        <dbReference type="Proteomes" id="UP000887320"/>
    </source>
</evidence>
<dbReference type="EMBL" id="JAHWXT010000001">
    <property type="protein sequence ID" value="MCF0263034.1"/>
    <property type="molecule type" value="Genomic_DNA"/>
</dbReference>
<evidence type="ECO:0000313" key="4">
    <source>
        <dbReference type="EMBL" id="MCF0263034.1"/>
    </source>
</evidence>
<dbReference type="Proteomes" id="UP000887320">
    <property type="component" value="Unassembled WGS sequence"/>
</dbReference>
<evidence type="ECO:0000256" key="2">
    <source>
        <dbReference type="ARBA" id="ARBA00000751"/>
    </source>
</evidence>
<reference evidence="4" key="1">
    <citation type="submission" date="2021-07" db="EMBL/GenBank/DDBJ databases">
        <authorList>
            <person name="Fernandez M."/>
            <person name="Pereira P."/>
            <person name="Torres Tejerizo G.A."/>
            <person name="Gonzalez P."/>
            <person name="Agostini E."/>
        </authorList>
    </citation>
    <scope>NUCLEOTIDE SEQUENCE</scope>
    <source>
        <strain evidence="4">SFC 500-1A</strain>
    </source>
</reference>
<proteinExistence type="predicted"/>
<dbReference type="AlphaFoldDB" id="A0A8X8KBY2"/>
<comment type="catalytic activity">
    <reaction evidence="1">
        <text>5-amino-6-(5-phospho-D-ribosylamino)uracil + H2O = 5,6-diaminouracil + D-ribose 5-phosphate</text>
        <dbReference type="Rhea" id="RHEA:55020"/>
        <dbReference type="ChEBI" id="CHEBI:15377"/>
        <dbReference type="ChEBI" id="CHEBI:46252"/>
        <dbReference type="ChEBI" id="CHEBI:58453"/>
        <dbReference type="ChEBI" id="CHEBI:78346"/>
    </reaction>
</comment>